<organism evidence="1">
    <name type="scientific">Candidatus Enterococcus clewellii</name>
    <dbReference type="NCBI Taxonomy" id="1834193"/>
    <lineage>
        <taxon>Bacteria</taxon>
        <taxon>Bacillati</taxon>
        <taxon>Bacillota</taxon>
        <taxon>Bacilli</taxon>
        <taxon>Lactobacillales</taxon>
        <taxon>Enterococcaceae</taxon>
        <taxon>Enterococcus</taxon>
    </lineage>
</organism>
<reference evidence="2" key="2">
    <citation type="submission" date="2017-05" db="EMBL/GenBank/DDBJ databases">
        <authorList>
            <consortium name="The Broad Institute Genomics Platform"/>
            <consortium name="The Broad Institute Genomic Center for Infectious Diseases"/>
            <person name="Earl A."/>
            <person name="Manson A."/>
            <person name="Schwartman J."/>
            <person name="Gilmore M."/>
            <person name="Abouelleil A."/>
            <person name="Cao P."/>
            <person name="Chapman S."/>
            <person name="Cusick C."/>
            <person name="Shea T."/>
            <person name="Young S."/>
            <person name="Neafsey D."/>
            <person name="Nusbaum C."/>
            <person name="Birren B."/>
        </authorList>
    </citation>
    <scope>NUCLEOTIDE SEQUENCE</scope>
    <source>
        <strain evidence="2">9E7_DIV0242</strain>
    </source>
</reference>
<reference evidence="2" key="3">
    <citation type="submission" date="2024-03" db="EMBL/GenBank/DDBJ databases">
        <title>The Genome Sequence of Enterococcus sp. DIV0242b.</title>
        <authorList>
            <consortium name="The Broad Institute Genomics Platform"/>
            <consortium name="The Broad Institute Microbial Omics Core"/>
            <consortium name="The Broad Institute Genomic Center for Infectious Diseases"/>
            <person name="Earl A."/>
            <person name="Manson A."/>
            <person name="Gilmore M."/>
            <person name="Schwartman J."/>
            <person name="Shea T."/>
            <person name="Abouelleil A."/>
            <person name="Cao P."/>
            <person name="Chapman S."/>
            <person name="Cusick C."/>
            <person name="Young S."/>
            <person name="Neafsey D."/>
            <person name="Nusbaum C."/>
            <person name="Birren B."/>
        </authorList>
    </citation>
    <scope>NUCLEOTIDE SEQUENCE</scope>
    <source>
        <strain evidence="2">9E7_DIV0242</strain>
    </source>
</reference>
<keyword evidence="3" id="KW-1185">Reference proteome</keyword>
<name>A0A242KDH8_9ENTE</name>
<dbReference type="RefSeq" id="WP_086348023.1">
    <property type="nucleotide sequence ID" value="NZ_CP147247.1"/>
</dbReference>
<dbReference type="AlphaFoldDB" id="A0A242KDH8"/>
<dbReference type="EMBL" id="NGMM01000001">
    <property type="protein sequence ID" value="OTP19117.1"/>
    <property type="molecule type" value="Genomic_DNA"/>
</dbReference>
<dbReference type="Pfam" id="PF01042">
    <property type="entry name" value="Ribonuc_L-PSP"/>
    <property type="match status" value="3"/>
</dbReference>
<proteinExistence type="predicted"/>
<evidence type="ECO:0000313" key="1">
    <source>
        <dbReference type="EMBL" id="OTP19117.1"/>
    </source>
</evidence>
<evidence type="ECO:0000313" key="2">
    <source>
        <dbReference type="EMBL" id="WYJ89196.1"/>
    </source>
</evidence>
<dbReference type="GO" id="GO:0019239">
    <property type="term" value="F:deaminase activity"/>
    <property type="evidence" value="ECO:0007669"/>
    <property type="project" value="TreeGrafter"/>
</dbReference>
<gene>
    <name evidence="2" type="ORF">A5888_000915</name>
    <name evidence="1" type="ORF">A5888_000931</name>
</gene>
<dbReference type="InterPro" id="IPR035959">
    <property type="entry name" value="RutC-like_sf"/>
</dbReference>
<dbReference type="PANTHER" id="PTHR11803">
    <property type="entry name" value="2-IMINOBUTANOATE/2-IMINOPROPANOATE DEAMINASE RIDA"/>
    <property type="match status" value="1"/>
</dbReference>
<reference evidence="1" key="1">
    <citation type="submission" date="2017-05" db="EMBL/GenBank/DDBJ databases">
        <title>The Genome Sequence of Enterococcus sp. 9E7_DIV0242.</title>
        <authorList>
            <consortium name="The Broad Institute Genomics Platform"/>
            <consortium name="The Broad Institute Genomic Center for Infectious Diseases"/>
            <person name="Earl A."/>
            <person name="Manson A."/>
            <person name="Schwartman J."/>
            <person name="Gilmore M."/>
            <person name="Abouelleil A."/>
            <person name="Cao P."/>
            <person name="Chapman S."/>
            <person name="Cusick C."/>
            <person name="Shea T."/>
            <person name="Young S."/>
            <person name="Neafsey D."/>
            <person name="Nusbaum C."/>
            <person name="Birren B."/>
        </authorList>
    </citation>
    <scope>NUCLEOTIDE SEQUENCE [LARGE SCALE GENOMIC DNA]</scope>
    <source>
        <strain evidence="1">9E7_DIV0242</strain>
    </source>
</reference>
<dbReference type="OrthoDB" id="9803101at2"/>
<dbReference type="EMBL" id="CP147247">
    <property type="protein sequence ID" value="WYJ89196.1"/>
    <property type="molecule type" value="Genomic_DNA"/>
</dbReference>
<accession>A0A242KDH8</accession>
<dbReference type="PANTHER" id="PTHR11803:SF39">
    <property type="entry name" value="2-IMINOBUTANOATE_2-IMINOPROPANOATE DEAMINASE"/>
    <property type="match status" value="1"/>
</dbReference>
<protein>
    <submittedName>
        <fullName evidence="1">Endoribonuclease L-PSP</fullName>
    </submittedName>
</protein>
<dbReference type="CDD" id="cd00448">
    <property type="entry name" value="YjgF_YER057c_UK114_family"/>
    <property type="match status" value="3"/>
</dbReference>
<dbReference type="Gene3D" id="3.30.1330.40">
    <property type="entry name" value="RutC-like"/>
    <property type="match status" value="3"/>
</dbReference>
<dbReference type="InterPro" id="IPR006175">
    <property type="entry name" value="YjgF/YER057c/UK114"/>
</dbReference>
<dbReference type="SUPFAM" id="SSF55298">
    <property type="entry name" value="YjgF-like"/>
    <property type="match status" value="3"/>
</dbReference>
<sequence length="423" mass="45679">MTKDNIVLARNTDKAPHHPLASQTVAFSHYNNFSAQLPLDPETGKLVDGGIKGQAEQCFKNIQAIINSIDHVMSDIIRITVFVTDIKNVEVVDEVYKTFFTTYLPSRTVVAVAALPMNALVQIEALVSNGEGTIPNAPQAGDLIKLTNNTNKAPVNALSTQTVSFSHYNNLSAQLPIDPKTNRLVVGGIREQTSQCLKNIKTILESIDVPFDDIVKITIFVKKLADIDVVDDVYKTFFPDSAIARAVAYVPARSVVTAAALPMDALVQIEAVVSHGDGTPPQAIEDRHGLIIEANNTKAAPASSLSTQTVAFSHYNNISAQLPIDAQTGELVADSIKEQTEQCLRNIQAIIESVDHVLEDLVKVNIYLKDIADLTAVDEVYGTFFPNGTPARRVVAVSELPKNALIQIEAIAGNAEGTPPIVK</sequence>
<dbReference type="GO" id="GO:0005829">
    <property type="term" value="C:cytosol"/>
    <property type="evidence" value="ECO:0007669"/>
    <property type="project" value="TreeGrafter"/>
</dbReference>
<evidence type="ECO:0000313" key="3">
    <source>
        <dbReference type="Proteomes" id="UP000195141"/>
    </source>
</evidence>
<dbReference type="Proteomes" id="UP000195141">
    <property type="component" value="Chromosome"/>
</dbReference>